<evidence type="ECO:0000313" key="3">
    <source>
        <dbReference type="Proteomes" id="UP000594638"/>
    </source>
</evidence>
<evidence type="ECO:0000313" key="2">
    <source>
        <dbReference type="EMBL" id="CAA3004498.1"/>
    </source>
</evidence>
<dbReference type="EMBL" id="CACTIH010006248">
    <property type="protein sequence ID" value="CAA3004498.1"/>
    <property type="molecule type" value="Genomic_DNA"/>
</dbReference>
<keyword evidence="1" id="KW-0175">Coiled coil</keyword>
<dbReference type="Proteomes" id="UP000594638">
    <property type="component" value="Unassembled WGS sequence"/>
</dbReference>
<gene>
    <name evidence="2" type="ORF">OLEA9_A019575</name>
</gene>
<dbReference type="Gramene" id="OE9A019575T1">
    <property type="protein sequence ID" value="OE9A019575C1"/>
    <property type="gene ID" value="OE9A019575"/>
</dbReference>
<keyword evidence="3" id="KW-1185">Reference proteome</keyword>
<reference evidence="2 3" key="1">
    <citation type="submission" date="2019-12" db="EMBL/GenBank/DDBJ databases">
        <authorList>
            <person name="Alioto T."/>
            <person name="Alioto T."/>
            <person name="Gomez Garrido J."/>
        </authorList>
    </citation>
    <scope>NUCLEOTIDE SEQUENCE [LARGE SCALE GENOMIC DNA]</scope>
</reference>
<sequence length="137" mass="15579">MDMRKLQRANGKFECRATEVEVEAKKLKAKASTVGEVLEVSKLKQVELESAMEQLTSKNKDLTTVVYLCKFEANALMKWKIALIGLEVAIKKKAELKAKVEELTTEVATLRQQVDGTVHEYIAHFHETTEYDGLKMY</sequence>
<name>A0A8S0TJA2_OLEEU</name>
<comment type="caution">
    <text evidence="2">The sequence shown here is derived from an EMBL/GenBank/DDBJ whole genome shotgun (WGS) entry which is preliminary data.</text>
</comment>
<feature type="coiled-coil region" evidence="1">
    <location>
        <begin position="86"/>
        <end position="120"/>
    </location>
</feature>
<proteinExistence type="predicted"/>
<organism evidence="2 3">
    <name type="scientific">Olea europaea subsp. europaea</name>
    <dbReference type="NCBI Taxonomy" id="158383"/>
    <lineage>
        <taxon>Eukaryota</taxon>
        <taxon>Viridiplantae</taxon>
        <taxon>Streptophyta</taxon>
        <taxon>Embryophyta</taxon>
        <taxon>Tracheophyta</taxon>
        <taxon>Spermatophyta</taxon>
        <taxon>Magnoliopsida</taxon>
        <taxon>eudicotyledons</taxon>
        <taxon>Gunneridae</taxon>
        <taxon>Pentapetalae</taxon>
        <taxon>asterids</taxon>
        <taxon>lamiids</taxon>
        <taxon>Lamiales</taxon>
        <taxon>Oleaceae</taxon>
        <taxon>Oleeae</taxon>
        <taxon>Olea</taxon>
    </lineage>
</organism>
<protein>
    <submittedName>
        <fullName evidence="2">Uncharacterized protein</fullName>
    </submittedName>
</protein>
<accession>A0A8S0TJA2</accession>
<evidence type="ECO:0000256" key="1">
    <source>
        <dbReference type="SAM" id="Coils"/>
    </source>
</evidence>
<dbReference type="AlphaFoldDB" id="A0A8S0TJA2"/>